<dbReference type="PROSITE" id="PS51054">
    <property type="entry name" value="ORANGE"/>
    <property type="match status" value="1"/>
</dbReference>
<dbReference type="GO" id="GO:0046983">
    <property type="term" value="F:protein dimerization activity"/>
    <property type="evidence" value="ECO:0007669"/>
    <property type="project" value="InterPro"/>
</dbReference>
<feature type="domain" description="Orange" evidence="8">
    <location>
        <begin position="261"/>
        <end position="293"/>
    </location>
</feature>
<evidence type="ECO:0000256" key="1">
    <source>
        <dbReference type="ARBA" id="ARBA00004123"/>
    </source>
</evidence>
<dbReference type="InterPro" id="IPR003650">
    <property type="entry name" value="Orange_dom"/>
</dbReference>
<dbReference type="SMART" id="SM00353">
    <property type="entry name" value="HLH"/>
    <property type="match status" value="1"/>
</dbReference>
<comment type="subcellular location">
    <subcellularLocation>
        <location evidence="1">Nucleus</location>
    </subcellularLocation>
</comment>
<dbReference type="FunFam" id="4.10.280.10:FF:000009">
    <property type="entry name" value="Transcription factor HES-1"/>
    <property type="match status" value="1"/>
</dbReference>
<keyword evidence="3" id="KW-0805">Transcription regulation</keyword>
<dbReference type="SUPFAM" id="SSF158457">
    <property type="entry name" value="Orange domain-like"/>
    <property type="match status" value="1"/>
</dbReference>
<dbReference type="Gene3D" id="4.10.280.10">
    <property type="entry name" value="Helix-loop-helix DNA-binding domain"/>
    <property type="match status" value="1"/>
</dbReference>
<organism evidence="9 10">
    <name type="scientific">Pseudolycoriella hygida</name>
    <dbReference type="NCBI Taxonomy" id="35572"/>
    <lineage>
        <taxon>Eukaryota</taxon>
        <taxon>Metazoa</taxon>
        <taxon>Ecdysozoa</taxon>
        <taxon>Arthropoda</taxon>
        <taxon>Hexapoda</taxon>
        <taxon>Insecta</taxon>
        <taxon>Pterygota</taxon>
        <taxon>Neoptera</taxon>
        <taxon>Endopterygota</taxon>
        <taxon>Diptera</taxon>
        <taxon>Nematocera</taxon>
        <taxon>Sciaroidea</taxon>
        <taxon>Sciaridae</taxon>
        <taxon>Pseudolycoriella</taxon>
    </lineage>
</organism>
<dbReference type="CDD" id="cd19741">
    <property type="entry name" value="bHLH-O_ESMB_like"/>
    <property type="match status" value="1"/>
</dbReference>
<dbReference type="GO" id="GO:1990837">
    <property type="term" value="F:sequence-specific double-stranded DNA binding"/>
    <property type="evidence" value="ECO:0007669"/>
    <property type="project" value="UniProtKB-ARBA"/>
</dbReference>
<sequence>MRIVREDVFNKQNELQQDKTNKNWTHLFRKPYKPKLPRKIVSSAKVNLNKYWHKFEDFFAADGKTNAFEDSTTYSLLPLVHKKQKSSTLPSKYGSTGLLERNNVHDEINSLMSKNFTAEKNYTLSSMYKHFNDESLYHGVNLNLPRQRCSCTNLQSKVWKHPFGQRNIQLSFGDKDNLENDAMVTSLRKVMKPMLERKRRARINRCLDELKELITGSLKTEVENVSKLEKADILELTVRHLHNIRRQNEMCISDKTFAERFESGFRHCATEVTNFLDSTDEHTTQLSTPSKQMKKAAYNISPPPNPRNITWRQERTINGQQNPMQYHETTQPLSPYIDVDGISVWRPW</sequence>
<dbReference type="InterPro" id="IPR050370">
    <property type="entry name" value="HES_HEY"/>
</dbReference>
<evidence type="ECO:0000256" key="2">
    <source>
        <dbReference type="ARBA" id="ARBA00022473"/>
    </source>
</evidence>
<dbReference type="GO" id="GO:0005634">
    <property type="term" value="C:nucleus"/>
    <property type="evidence" value="ECO:0007669"/>
    <property type="project" value="UniProtKB-SubCell"/>
</dbReference>
<dbReference type="PROSITE" id="PS50888">
    <property type="entry name" value="BHLH"/>
    <property type="match status" value="1"/>
</dbReference>
<feature type="domain" description="BHLH" evidence="7">
    <location>
        <begin position="187"/>
        <end position="244"/>
    </location>
</feature>
<keyword evidence="6" id="KW-0539">Nucleus</keyword>
<dbReference type="InterPro" id="IPR036638">
    <property type="entry name" value="HLH_DNA-bd_sf"/>
</dbReference>
<dbReference type="Proteomes" id="UP001151699">
    <property type="component" value="Chromosome A"/>
</dbReference>
<evidence type="ECO:0000313" key="9">
    <source>
        <dbReference type="EMBL" id="KAJ6650129.1"/>
    </source>
</evidence>
<proteinExistence type="predicted"/>
<evidence type="ECO:0000313" key="10">
    <source>
        <dbReference type="Proteomes" id="UP001151699"/>
    </source>
</evidence>
<evidence type="ECO:0000259" key="7">
    <source>
        <dbReference type="PROSITE" id="PS50888"/>
    </source>
</evidence>
<dbReference type="OrthoDB" id="8194217at2759"/>
<evidence type="ECO:0000256" key="4">
    <source>
        <dbReference type="ARBA" id="ARBA00023125"/>
    </source>
</evidence>
<keyword evidence="2" id="KW-0217">Developmental protein</keyword>
<protein>
    <submittedName>
        <fullName evidence="9">Enhancer of split mgamma protein</fullName>
    </submittedName>
</protein>
<evidence type="ECO:0000259" key="8">
    <source>
        <dbReference type="PROSITE" id="PS51054"/>
    </source>
</evidence>
<keyword evidence="4" id="KW-0238">DNA-binding</keyword>
<reference evidence="9" key="1">
    <citation type="submission" date="2022-07" db="EMBL/GenBank/DDBJ databases">
        <authorList>
            <person name="Trinca V."/>
            <person name="Uliana J.V.C."/>
            <person name="Torres T.T."/>
            <person name="Ward R.J."/>
            <person name="Monesi N."/>
        </authorList>
    </citation>
    <scope>NUCLEOTIDE SEQUENCE</scope>
    <source>
        <strain evidence="9">HSMRA1968</strain>
        <tissue evidence="9">Whole embryos</tissue>
    </source>
</reference>
<evidence type="ECO:0000256" key="6">
    <source>
        <dbReference type="ARBA" id="ARBA00023242"/>
    </source>
</evidence>
<keyword evidence="10" id="KW-1185">Reference proteome</keyword>
<evidence type="ECO:0000256" key="5">
    <source>
        <dbReference type="ARBA" id="ARBA00023163"/>
    </source>
</evidence>
<gene>
    <name evidence="9" type="ORF">Bhyg_05373</name>
</gene>
<dbReference type="EMBL" id="WJQU01000001">
    <property type="protein sequence ID" value="KAJ6650129.1"/>
    <property type="molecule type" value="Genomic_DNA"/>
</dbReference>
<dbReference type="SUPFAM" id="SSF47459">
    <property type="entry name" value="HLH, helix-loop-helix DNA-binding domain"/>
    <property type="match status" value="1"/>
</dbReference>
<dbReference type="InterPro" id="IPR011598">
    <property type="entry name" value="bHLH_dom"/>
</dbReference>
<dbReference type="GO" id="GO:0006355">
    <property type="term" value="P:regulation of DNA-templated transcription"/>
    <property type="evidence" value="ECO:0007669"/>
    <property type="project" value="InterPro"/>
</dbReference>
<dbReference type="AlphaFoldDB" id="A0A9Q0NGZ3"/>
<keyword evidence="5" id="KW-0804">Transcription</keyword>
<name>A0A9Q0NGZ3_9DIPT</name>
<dbReference type="Pfam" id="PF00010">
    <property type="entry name" value="HLH"/>
    <property type="match status" value="1"/>
</dbReference>
<comment type="caution">
    <text evidence="9">The sequence shown here is derived from an EMBL/GenBank/DDBJ whole genome shotgun (WGS) entry which is preliminary data.</text>
</comment>
<evidence type="ECO:0000256" key="3">
    <source>
        <dbReference type="ARBA" id="ARBA00023015"/>
    </source>
</evidence>
<dbReference type="PANTHER" id="PTHR10985">
    <property type="entry name" value="BASIC HELIX-LOOP-HELIX TRANSCRIPTION FACTOR, HES-RELATED"/>
    <property type="match status" value="1"/>
</dbReference>
<accession>A0A9Q0NGZ3</accession>